<dbReference type="RefSeq" id="WP_245995472.1">
    <property type="nucleotide sequence ID" value="NZ_RKHG01000001.1"/>
</dbReference>
<sequence length="163" mass="17899">MAQHVGMSMGTVQHYFADREAMLDFVLDYVQQQRTARIERAVQALATPTPAAILDALADEILTADETNQVFERVNAMFLDRARRHPATAERLGQGRAEVIRLFTGLLDGSGLNGRTEPVQAAGVLWALLESLPTAITLGQHTSLSARTVVHRHLASITKETVR</sequence>
<evidence type="ECO:0000313" key="1">
    <source>
        <dbReference type="EMBL" id="ROR52934.1"/>
    </source>
</evidence>
<dbReference type="AlphaFoldDB" id="A0A3N1ZPU6"/>
<comment type="caution">
    <text evidence="1">The sequence shown here is derived from an EMBL/GenBank/DDBJ whole genome shotgun (WGS) entry which is preliminary data.</text>
</comment>
<organism evidence="1 2">
    <name type="scientific">Luteococcus japonicus</name>
    <dbReference type="NCBI Taxonomy" id="33984"/>
    <lineage>
        <taxon>Bacteria</taxon>
        <taxon>Bacillati</taxon>
        <taxon>Actinomycetota</taxon>
        <taxon>Actinomycetes</taxon>
        <taxon>Propionibacteriales</taxon>
        <taxon>Propionibacteriaceae</taxon>
        <taxon>Luteococcus</taxon>
    </lineage>
</organism>
<evidence type="ECO:0000313" key="2">
    <source>
        <dbReference type="Proteomes" id="UP000275749"/>
    </source>
</evidence>
<dbReference type="Proteomes" id="UP000275749">
    <property type="component" value="Unassembled WGS sequence"/>
</dbReference>
<dbReference type="Gene3D" id="1.10.357.10">
    <property type="entry name" value="Tetracycline Repressor, domain 2"/>
    <property type="match status" value="1"/>
</dbReference>
<dbReference type="SUPFAM" id="SSF48498">
    <property type="entry name" value="Tetracyclin repressor-like, C-terminal domain"/>
    <property type="match status" value="1"/>
</dbReference>
<dbReference type="InterPro" id="IPR009057">
    <property type="entry name" value="Homeodomain-like_sf"/>
</dbReference>
<dbReference type="SUPFAM" id="SSF46689">
    <property type="entry name" value="Homeodomain-like"/>
    <property type="match status" value="1"/>
</dbReference>
<gene>
    <name evidence="1" type="ORF">EDD41_0047</name>
</gene>
<dbReference type="InterPro" id="IPR036271">
    <property type="entry name" value="Tet_transcr_reg_TetR-rel_C_sf"/>
</dbReference>
<name>A0A3N1ZPU6_9ACTN</name>
<accession>A0A3N1ZPU6</accession>
<reference evidence="1 2" key="1">
    <citation type="submission" date="2018-11" db="EMBL/GenBank/DDBJ databases">
        <title>Sequencing the genomes of 1000 actinobacteria strains.</title>
        <authorList>
            <person name="Klenk H.-P."/>
        </authorList>
    </citation>
    <scope>NUCLEOTIDE SEQUENCE [LARGE SCALE GENOMIC DNA]</scope>
    <source>
        <strain evidence="1 2">DSM 10546</strain>
    </source>
</reference>
<protein>
    <submittedName>
        <fullName evidence="1">TetR family transcriptional regulator</fullName>
    </submittedName>
</protein>
<proteinExistence type="predicted"/>
<dbReference type="EMBL" id="RKHG01000001">
    <property type="protein sequence ID" value="ROR52934.1"/>
    <property type="molecule type" value="Genomic_DNA"/>
</dbReference>